<sequence length="405" mass="45503">MLFRRVPYPSRYAYTSKPAHHAKRLLLSLRGNPSLASYVRTIHIDIDMTSDAAESLALLGLCTDVQHLYFCAYSFTNTLEEQLRTLALSPVILTLFDSASTVSRIAAIWPSVRTLKLDAYRDYDGFPHYEDDEPLDEGISDPIPIFVPSTVRSLSVDTDGVAWKFAPPDCDRSGLRELELKLPHDDAWVDLLVVAGVLPQLRFLGIDGPIPTQAALDRLTQLHTLEFTELPYYEASLPRSLRDLAYHGRACSEIEHWSPDRTIPCMLDVLDKSPALRRFTMPCGMSHRLRAKFDEVCGNRGIEVITFDRGRRFWKLNEVGVQFVRCLRCADRSRHSGLLISTGFDVVENCVVLRPLSRGGNTSCDGLGCFLRAQSGGYQDMDVANDDLARRGCTAGARWLGLRRH</sequence>
<keyword evidence="2" id="KW-1185">Reference proteome</keyword>
<protein>
    <submittedName>
        <fullName evidence="1">Uncharacterized protein</fullName>
    </submittedName>
</protein>
<evidence type="ECO:0000313" key="2">
    <source>
        <dbReference type="Proteomes" id="UP000814033"/>
    </source>
</evidence>
<reference evidence="1" key="2">
    <citation type="journal article" date="2022" name="New Phytol.">
        <title>Evolutionary transition to the ectomycorrhizal habit in the genomes of a hyperdiverse lineage of mushroom-forming fungi.</title>
        <authorList>
            <person name="Looney B."/>
            <person name="Miyauchi S."/>
            <person name="Morin E."/>
            <person name="Drula E."/>
            <person name="Courty P.E."/>
            <person name="Kohler A."/>
            <person name="Kuo A."/>
            <person name="LaButti K."/>
            <person name="Pangilinan J."/>
            <person name="Lipzen A."/>
            <person name="Riley R."/>
            <person name="Andreopoulos W."/>
            <person name="He G."/>
            <person name="Johnson J."/>
            <person name="Nolan M."/>
            <person name="Tritt A."/>
            <person name="Barry K.W."/>
            <person name="Grigoriev I.V."/>
            <person name="Nagy L.G."/>
            <person name="Hibbett D."/>
            <person name="Henrissat B."/>
            <person name="Matheny P.B."/>
            <person name="Labbe J."/>
            <person name="Martin F.M."/>
        </authorList>
    </citation>
    <scope>NUCLEOTIDE SEQUENCE</scope>
    <source>
        <strain evidence="1">FP105234-sp</strain>
    </source>
</reference>
<dbReference type="Proteomes" id="UP000814033">
    <property type="component" value="Unassembled WGS sequence"/>
</dbReference>
<accession>A0ACB8RL76</accession>
<name>A0ACB8RL76_9AGAM</name>
<dbReference type="EMBL" id="MU275975">
    <property type="protein sequence ID" value="KAI0044667.1"/>
    <property type="molecule type" value="Genomic_DNA"/>
</dbReference>
<evidence type="ECO:0000313" key="1">
    <source>
        <dbReference type="EMBL" id="KAI0044667.1"/>
    </source>
</evidence>
<reference evidence="1" key="1">
    <citation type="submission" date="2021-02" db="EMBL/GenBank/DDBJ databases">
        <authorList>
            <consortium name="DOE Joint Genome Institute"/>
            <person name="Ahrendt S."/>
            <person name="Looney B.P."/>
            <person name="Miyauchi S."/>
            <person name="Morin E."/>
            <person name="Drula E."/>
            <person name="Courty P.E."/>
            <person name="Chicoki N."/>
            <person name="Fauchery L."/>
            <person name="Kohler A."/>
            <person name="Kuo A."/>
            <person name="Labutti K."/>
            <person name="Pangilinan J."/>
            <person name="Lipzen A."/>
            <person name="Riley R."/>
            <person name="Andreopoulos W."/>
            <person name="He G."/>
            <person name="Johnson J."/>
            <person name="Barry K.W."/>
            <person name="Grigoriev I.V."/>
            <person name="Nagy L."/>
            <person name="Hibbett D."/>
            <person name="Henrissat B."/>
            <person name="Matheny P.B."/>
            <person name="Labbe J."/>
            <person name="Martin F."/>
        </authorList>
    </citation>
    <scope>NUCLEOTIDE SEQUENCE</scope>
    <source>
        <strain evidence="1">FP105234-sp</strain>
    </source>
</reference>
<proteinExistence type="predicted"/>
<organism evidence="1 2">
    <name type="scientific">Auriscalpium vulgare</name>
    <dbReference type="NCBI Taxonomy" id="40419"/>
    <lineage>
        <taxon>Eukaryota</taxon>
        <taxon>Fungi</taxon>
        <taxon>Dikarya</taxon>
        <taxon>Basidiomycota</taxon>
        <taxon>Agaricomycotina</taxon>
        <taxon>Agaricomycetes</taxon>
        <taxon>Russulales</taxon>
        <taxon>Auriscalpiaceae</taxon>
        <taxon>Auriscalpium</taxon>
    </lineage>
</organism>
<gene>
    <name evidence="1" type="ORF">FA95DRAFT_226699</name>
</gene>
<comment type="caution">
    <text evidence="1">The sequence shown here is derived from an EMBL/GenBank/DDBJ whole genome shotgun (WGS) entry which is preliminary data.</text>
</comment>